<evidence type="ECO:0000259" key="9">
    <source>
        <dbReference type="Pfam" id="PF10590"/>
    </source>
</evidence>
<dbReference type="NCBIfam" id="NF004231">
    <property type="entry name" value="PRK05679.1"/>
    <property type="match status" value="1"/>
</dbReference>
<protein>
    <recommendedName>
        <fullName evidence="4">pyridoxal 5'-phosphate synthase</fullName>
        <ecNumber evidence="4">1.4.3.5</ecNumber>
    </recommendedName>
</protein>
<organism evidence="10 11">
    <name type="scientific">Zalerion maritima</name>
    <dbReference type="NCBI Taxonomy" id="339359"/>
    <lineage>
        <taxon>Eukaryota</taxon>
        <taxon>Fungi</taxon>
        <taxon>Dikarya</taxon>
        <taxon>Ascomycota</taxon>
        <taxon>Pezizomycotina</taxon>
        <taxon>Sordariomycetes</taxon>
        <taxon>Lulworthiomycetidae</taxon>
        <taxon>Lulworthiales</taxon>
        <taxon>Lulworthiaceae</taxon>
        <taxon>Zalerion</taxon>
    </lineage>
</organism>
<dbReference type="InterPro" id="IPR019576">
    <property type="entry name" value="Pyridoxamine_oxidase_dimer_C"/>
</dbReference>
<evidence type="ECO:0000313" key="10">
    <source>
        <dbReference type="EMBL" id="KAJ2907383.1"/>
    </source>
</evidence>
<keyword evidence="7" id="KW-0560">Oxidoreductase</keyword>
<dbReference type="EC" id="1.4.3.5" evidence="4"/>
<evidence type="ECO:0000256" key="6">
    <source>
        <dbReference type="ARBA" id="ARBA00022643"/>
    </source>
</evidence>
<dbReference type="InterPro" id="IPR019740">
    <property type="entry name" value="Pyridox_Oxase_CS"/>
</dbReference>
<gene>
    <name evidence="10" type="ORF">MKZ38_003240</name>
</gene>
<dbReference type="PANTHER" id="PTHR10851">
    <property type="entry name" value="PYRIDOXINE-5-PHOSPHATE OXIDASE"/>
    <property type="match status" value="1"/>
</dbReference>
<feature type="domain" description="Pyridoxine 5'-phosphate oxidase dimerisation C-terminal" evidence="9">
    <location>
        <begin position="210"/>
        <end position="252"/>
    </location>
</feature>
<dbReference type="SUPFAM" id="SSF50475">
    <property type="entry name" value="FMN-binding split barrel"/>
    <property type="match status" value="1"/>
</dbReference>
<dbReference type="GO" id="GO:0008615">
    <property type="term" value="P:pyridoxine biosynthetic process"/>
    <property type="evidence" value="ECO:0007669"/>
    <property type="project" value="InterPro"/>
</dbReference>
<keyword evidence="11" id="KW-1185">Reference proteome</keyword>
<comment type="pathway">
    <text evidence="3">Cofactor metabolism; pyridoxal 5'-phosphate salvage; pyridoxal 5'-phosphate from pyridoxine 5'-phosphate: step 1/1.</text>
</comment>
<dbReference type="InterPro" id="IPR011576">
    <property type="entry name" value="Pyridox_Oxase_N"/>
</dbReference>
<evidence type="ECO:0000256" key="1">
    <source>
        <dbReference type="ARBA" id="ARBA00001917"/>
    </source>
</evidence>
<proteinExistence type="predicted"/>
<dbReference type="Proteomes" id="UP001201980">
    <property type="component" value="Unassembled WGS sequence"/>
</dbReference>
<dbReference type="Pfam" id="PF10590">
    <property type="entry name" value="PNP_phzG_C"/>
    <property type="match status" value="1"/>
</dbReference>
<dbReference type="InterPro" id="IPR012349">
    <property type="entry name" value="Split_barrel_FMN-bd"/>
</dbReference>
<dbReference type="GO" id="GO:0010181">
    <property type="term" value="F:FMN binding"/>
    <property type="evidence" value="ECO:0007669"/>
    <property type="project" value="InterPro"/>
</dbReference>
<evidence type="ECO:0000256" key="2">
    <source>
        <dbReference type="ARBA" id="ARBA00004738"/>
    </source>
</evidence>
<dbReference type="EMBL" id="JAKWBI020000001">
    <property type="protein sequence ID" value="KAJ2907383.1"/>
    <property type="molecule type" value="Genomic_DNA"/>
</dbReference>
<comment type="cofactor">
    <cofactor evidence="1">
        <name>FMN</name>
        <dbReference type="ChEBI" id="CHEBI:58210"/>
    </cofactor>
</comment>
<evidence type="ECO:0000256" key="5">
    <source>
        <dbReference type="ARBA" id="ARBA00022630"/>
    </source>
</evidence>
<evidence type="ECO:0000313" key="11">
    <source>
        <dbReference type="Proteomes" id="UP001201980"/>
    </source>
</evidence>
<comment type="pathway">
    <text evidence="2">Cofactor metabolism; pyridoxal 5'-phosphate salvage; pyridoxal 5'-phosphate from pyridoxamine 5'-phosphate: step 1/1.</text>
</comment>
<dbReference type="PROSITE" id="PS01064">
    <property type="entry name" value="PYRIDOX_OXIDASE"/>
    <property type="match status" value="1"/>
</dbReference>
<dbReference type="Pfam" id="PF01243">
    <property type="entry name" value="PNPOx_N"/>
    <property type="match status" value="1"/>
</dbReference>
<comment type="caution">
    <text evidence="10">The sequence shown here is derived from an EMBL/GenBank/DDBJ whole genome shotgun (WGS) entry which is preliminary data.</text>
</comment>
<dbReference type="Gene3D" id="2.30.110.10">
    <property type="entry name" value="Electron Transport, Fmn-binding Protein, Chain A"/>
    <property type="match status" value="1"/>
</dbReference>
<dbReference type="InterPro" id="IPR000659">
    <property type="entry name" value="Pyridox_Oxase"/>
</dbReference>
<sequence>MALHPPQAQDKLIFAAAGSTMNTQAEQFTANTPLHRSDLDQESPVAQYHSWFTAAQKSGQVAHPETCCMSTASLPSGRVSSRIVYMKELDSSGGFVAYSNFGTSRKADDLKRNPYVSLTFWWEAMQRQIRVEGKAERLSAEESQKYFEMRARGSRVGAWASRQSWVLEPKEGENNEEGKEDDGRMQLEEWVKEAKEKFEGKEDIPVPPFWGGLRVVPDRMEFWQGRDSRLHDRFVYELQEETGKWKLERLSPRDGTLTSCKRHQSVTLIILAREDVDGWRLSAESSDPG</sequence>
<accession>A0AAD5RZA9</accession>
<evidence type="ECO:0000259" key="8">
    <source>
        <dbReference type="Pfam" id="PF01243"/>
    </source>
</evidence>
<evidence type="ECO:0000256" key="7">
    <source>
        <dbReference type="ARBA" id="ARBA00023002"/>
    </source>
</evidence>
<evidence type="ECO:0000256" key="4">
    <source>
        <dbReference type="ARBA" id="ARBA00012801"/>
    </source>
</evidence>
<dbReference type="PANTHER" id="PTHR10851:SF0">
    <property type="entry name" value="PYRIDOXINE-5'-PHOSPHATE OXIDASE"/>
    <property type="match status" value="1"/>
</dbReference>
<keyword evidence="6" id="KW-0288">FMN</keyword>
<name>A0AAD5RZA9_9PEZI</name>
<feature type="domain" description="Pyridoxamine 5'-phosphate oxidase N-terminal" evidence="8">
    <location>
        <begin position="61"/>
        <end position="166"/>
    </location>
</feature>
<keyword evidence="5" id="KW-0285">Flavoprotein</keyword>
<dbReference type="AlphaFoldDB" id="A0AAD5RZA9"/>
<reference evidence="10" key="1">
    <citation type="submission" date="2022-07" db="EMBL/GenBank/DDBJ databases">
        <title>Draft genome sequence of Zalerion maritima ATCC 34329, a (micro)plastics degrading marine fungus.</title>
        <authorList>
            <person name="Paco A."/>
            <person name="Goncalves M.F.M."/>
            <person name="Rocha-Santos T.A.P."/>
            <person name="Alves A."/>
        </authorList>
    </citation>
    <scope>NUCLEOTIDE SEQUENCE</scope>
    <source>
        <strain evidence="10">ATCC 34329</strain>
    </source>
</reference>
<dbReference type="GO" id="GO:0004733">
    <property type="term" value="F:pyridoxamine phosphate oxidase activity"/>
    <property type="evidence" value="ECO:0007669"/>
    <property type="project" value="UniProtKB-EC"/>
</dbReference>
<evidence type="ECO:0000256" key="3">
    <source>
        <dbReference type="ARBA" id="ARBA00005037"/>
    </source>
</evidence>
<dbReference type="NCBIfam" id="TIGR00558">
    <property type="entry name" value="pdxH"/>
    <property type="match status" value="1"/>
</dbReference>